<dbReference type="AlphaFoldDB" id="A0AAD3XV82"/>
<name>A0AAD3XV82_NEPGR</name>
<dbReference type="EMBL" id="BSYO01000019">
    <property type="protein sequence ID" value="GMH18598.1"/>
    <property type="molecule type" value="Genomic_DNA"/>
</dbReference>
<evidence type="ECO:0000313" key="1">
    <source>
        <dbReference type="EMBL" id="GMH18598.1"/>
    </source>
</evidence>
<dbReference type="Proteomes" id="UP001279734">
    <property type="component" value="Unassembled WGS sequence"/>
</dbReference>
<comment type="caution">
    <text evidence="1">The sequence shown here is derived from an EMBL/GenBank/DDBJ whole genome shotgun (WGS) entry which is preliminary data.</text>
</comment>
<gene>
    <name evidence="1" type="ORF">Nepgr_020439</name>
</gene>
<sequence length="351" mass="37508">MTIVDLKPADFDVSESVLPPESVGSPKQQMAVPAPRPCLDPVVPEAGIVCSETPKARESGIARDSMVAPGAVPILHPHQPIGHLVLNVPSGSNVDSMNCGLGIPSSAAEELPLDDSVKQSFDVAPAKDGDIESDPDDSSSQFLRGWTDEVIDKDPMHYALRCLMAKNSSQLHFKSIPMDHRGVNPLLMAPDGISTILSCCLILGSCVPLFCLQFDLYLILATTPGVTLCLQPFIPSSDVDFCVHYAIVGRGILKMVGINTARGAVVLSEQAAQSNSNRFTRPLLANQEMAFKMPADIPANGEEITADPIRVREMPKRIGQLVPNTAKAMAKSLANLKATTKSQHQQISVGT</sequence>
<protein>
    <submittedName>
        <fullName evidence="1">Uncharacterized protein</fullName>
    </submittedName>
</protein>
<reference evidence="1" key="1">
    <citation type="submission" date="2023-05" db="EMBL/GenBank/DDBJ databases">
        <title>Nepenthes gracilis genome sequencing.</title>
        <authorList>
            <person name="Fukushima K."/>
        </authorList>
    </citation>
    <scope>NUCLEOTIDE SEQUENCE</scope>
    <source>
        <strain evidence="1">SING2019-196</strain>
    </source>
</reference>
<organism evidence="1 2">
    <name type="scientific">Nepenthes gracilis</name>
    <name type="common">Slender pitcher plant</name>
    <dbReference type="NCBI Taxonomy" id="150966"/>
    <lineage>
        <taxon>Eukaryota</taxon>
        <taxon>Viridiplantae</taxon>
        <taxon>Streptophyta</taxon>
        <taxon>Embryophyta</taxon>
        <taxon>Tracheophyta</taxon>
        <taxon>Spermatophyta</taxon>
        <taxon>Magnoliopsida</taxon>
        <taxon>eudicotyledons</taxon>
        <taxon>Gunneridae</taxon>
        <taxon>Pentapetalae</taxon>
        <taxon>Caryophyllales</taxon>
        <taxon>Nepenthaceae</taxon>
        <taxon>Nepenthes</taxon>
    </lineage>
</organism>
<evidence type="ECO:0000313" key="2">
    <source>
        <dbReference type="Proteomes" id="UP001279734"/>
    </source>
</evidence>
<keyword evidence="2" id="KW-1185">Reference proteome</keyword>
<accession>A0AAD3XV82</accession>
<proteinExistence type="predicted"/>